<dbReference type="CDD" id="cd00838">
    <property type="entry name" value="MPP_superfamily"/>
    <property type="match status" value="1"/>
</dbReference>
<reference evidence="1 2" key="1">
    <citation type="journal article" date="2014" name="Genome Announc.">
        <title>Draft Genome Sequences of Two Isolates of the Roseobacter Group, Sulfitobacter sp. Strains 3SOLIMAR09 and 1FIGIMAR09, from Harbors of Mallorca Island (Mediterranean Sea).</title>
        <authorList>
            <person name="Mas-Llado M."/>
            <person name="Pina-Villalonga J.M."/>
            <person name="Brunet-Galmes I."/>
            <person name="Nogales B."/>
            <person name="Bosch R."/>
        </authorList>
    </citation>
    <scope>NUCLEOTIDE SEQUENCE [LARGE SCALE GENOMIC DNA]</scope>
    <source>
        <strain evidence="1 2">1FIGIMAR09</strain>
    </source>
</reference>
<dbReference type="STRING" id="83219.PM02_08925"/>
<protein>
    <submittedName>
        <fullName evidence="1">Diadenosine tetraphosphatase</fullName>
    </submittedName>
</protein>
<evidence type="ECO:0000313" key="1">
    <source>
        <dbReference type="EMBL" id="KAJ03458.1"/>
    </source>
</evidence>
<dbReference type="eggNOG" id="COG0639">
    <property type="taxonomic scope" value="Bacteria"/>
</dbReference>
<organism evidence="1 2">
    <name type="scientific">Sulfitobacter mediterraneus</name>
    <dbReference type="NCBI Taxonomy" id="83219"/>
    <lineage>
        <taxon>Bacteria</taxon>
        <taxon>Pseudomonadati</taxon>
        <taxon>Pseudomonadota</taxon>
        <taxon>Alphaproteobacteria</taxon>
        <taxon>Rhodobacterales</taxon>
        <taxon>Roseobacteraceae</taxon>
        <taxon>Sulfitobacter</taxon>
    </lineage>
</organism>
<dbReference type="EMBL" id="JEMU01000006">
    <property type="protein sequence ID" value="KAJ03458.1"/>
    <property type="molecule type" value="Genomic_DNA"/>
</dbReference>
<dbReference type="PIRSF" id="PIRSF000883">
    <property type="entry name" value="Pesterase_MJ0912"/>
    <property type="match status" value="1"/>
</dbReference>
<dbReference type="SUPFAM" id="SSF56300">
    <property type="entry name" value="Metallo-dependent phosphatases"/>
    <property type="match status" value="1"/>
</dbReference>
<dbReference type="RefSeq" id="WP_037907416.1">
    <property type="nucleotide sequence ID" value="NZ_JEMU01000006.1"/>
</dbReference>
<sequence length="272" mass="29072">MRHVDLGVLDDPVLLFGGPYSNAQALGALFAAAQDRGIASHQMICTGDIVAYCGAPQRTTAMIRAMGCTVVAGNCEIQLGSGAADCGCGFEDGTACDLLSARWYGYAAQALSDADKIWMAARPDVISFNHQGARYAVVHGGVRDVARFVWEMSPESHFLDEWDTLEQQIGAVDHIIAGHCGIPFLKTTPRGQWINAGVIGMPPHDGRQQTRFALLDGGEVQFHRLSYDVEAAQADMTAAGLPEDCKTALRTGYWPSEDVLPAALRFGASAKG</sequence>
<dbReference type="AlphaFoldDB" id="A0A061SUM2"/>
<name>A0A061SUM2_9RHOB</name>
<dbReference type="InterPro" id="IPR029052">
    <property type="entry name" value="Metallo-depent_PP-like"/>
</dbReference>
<accession>A0A061SUM2</accession>
<gene>
    <name evidence="1" type="ORF">PM02_08925</name>
</gene>
<dbReference type="InterPro" id="IPR011152">
    <property type="entry name" value="Pesterase_MJ0912"/>
</dbReference>
<dbReference type="Gene3D" id="3.60.21.10">
    <property type="match status" value="1"/>
</dbReference>
<evidence type="ECO:0000313" key="2">
    <source>
        <dbReference type="Proteomes" id="UP000027337"/>
    </source>
</evidence>
<proteinExistence type="predicted"/>
<dbReference type="Proteomes" id="UP000027337">
    <property type="component" value="Unassembled WGS sequence"/>
</dbReference>
<keyword evidence="2" id="KW-1185">Reference proteome</keyword>
<comment type="caution">
    <text evidence="1">The sequence shown here is derived from an EMBL/GenBank/DDBJ whole genome shotgun (WGS) entry which is preliminary data.</text>
</comment>